<sequence length="117" mass="13585">MSTVTGSKIKIRHRTRNKIESRGRDQNLERDQGQYRVWYQNLTPDQDRDQNRERNSHRDFDFVIERHTDKGFHLRHKGAGVYAPARPRAADYENTEPVTAGVAPPLRHSTGSLNGFE</sequence>
<dbReference type="Proteomes" id="UP000299102">
    <property type="component" value="Unassembled WGS sequence"/>
</dbReference>
<evidence type="ECO:0000313" key="3">
    <source>
        <dbReference type="Proteomes" id="UP000299102"/>
    </source>
</evidence>
<comment type="caution">
    <text evidence="2">The sequence shown here is derived from an EMBL/GenBank/DDBJ whole genome shotgun (WGS) entry which is preliminary data.</text>
</comment>
<feature type="compositionally biased region" description="Basic and acidic residues" evidence="1">
    <location>
        <begin position="45"/>
        <end position="59"/>
    </location>
</feature>
<feature type="region of interest" description="Disordered" evidence="1">
    <location>
        <begin position="90"/>
        <end position="117"/>
    </location>
</feature>
<accession>A0A4C1Z6L2</accession>
<dbReference type="EMBL" id="BGZK01001667">
    <property type="protein sequence ID" value="GBP84236.1"/>
    <property type="molecule type" value="Genomic_DNA"/>
</dbReference>
<gene>
    <name evidence="2" type="ORF">EVAR_103424_1</name>
</gene>
<proteinExistence type="predicted"/>
<feature type="region of interest" description="Disordered" evidence="1">
    <location>
        <begin position="1"/>
        <end position="59"/>
    </location>
</feature>
<dbReference type="AlphaFoldDB" id="A0A4C1Z6L2"/>
<evidence type="ECO:0000256" key="1">
    <source>
        <dbReference type="SAM" id="MobiDB-lite"/>
    </source>
</evidence>
<protein>
    <submittedName>
        <fullName evidence="2">Uncharacterized protein</fullName>
    </submittedName>
</protein>
<evidence type="ECO:0000313" key="2">
    <source>
        <dbReference type="EMBL" id="GBP84236.1"/>
    </source>
</evidence>
<organism evidence="2 3">
    <name type="scientific">Eumeta variegata</name>
    <name type="common">Bagworm moth</name>
    <name type="synonym">Eumeta japonica</name>
    <dbReference type="NCBI Taxonomy" id="151549"/>
    <lineage>
        <taxon>Eukaryota</taxon>
        <taxon>Metazoa</taxon>
        <taxon>Ecdysozoa</taxon>
        <taxon>Arthropoda</taxon>
        <taxon>Hexapoda</taxon>
        <taxon>Insecta</taxon>
        <taxon>Pterygota</taxon>
        <taxon>Neoptera</taxon>
        <taxon>Endopterygota</taxon>
        <taxon>Lepidoptera</taxon>
        <taxon>Glossata</taxon>
        <taxon>Ditrysia</taxon>
        <taxon>Tineoidea</taxon>
        <taxon>Psychidae</taxon>
        <taxon>Oiketicinae</taxon>
        <taxon>Eumeta</taxon>
    </lineage>
</organism>
<reference evidence="2 3" key="1">
    <citation type="journal article" date="2019" name="Commun. Biol.">
        <title>The bagworm genome reveals a unique fibroin gene that provides high tensile strength.</title>
        <authorList>
            <person name="Kono N."/>
            <person name="Nakamura H."/>
            <person name="Ohtoshi R."/>
            <person name="Tomita M."/>
            <person name="Numata K."/>
            <person name="Arakawa K."/>
        </authorList>
    </citation>
    <scope>NUCLEOTIDE SEQUENCE [LARGE SCALE GENOMIC DNA]</scope>
</reference>
<name>A0A4C1Z6L2_EUMVA</name>
<feature type="compositionally biased region" description="Basic and acidic residues" evidence="1">
    <location>
        <begin position="17"/>
        <end position="33"/>
    </location>
</feature>
<keyword evidence="3" id="KW-1185">Reference proteome</keyword>